<dbReference type="OrthoDB" id="9805601at2"/>
<organism evidence="7 8">
    <name type="scientific">Paracoccus onubensis</name>
    <dbReference type="NCBI Taxonomy" id="1675788"/>
    <lineage>
        <taxon>Bacteria</taxon>
        <taxon>Pseudomonadati</taxon>
        <taxon>Pseudomonadota</taxon>
        <taxon>Alphaproteobacteria</taxon>
        <taxon>Rhodobacterales</taxon>
        <taxon>Paracoccaceae</taxon>
        <taxon>Paracoccus</taxon>
    </lineage>
</organism>
<dbReference type="GO" id="GO:0016887">
    <property type="term" value="F:ATP hydrolysis activity"/>
    <property type="evidence" value="ECO:0007669"/>
    <property type="project" value="InterPro"/>
</dbReference>
<proteinExistence type="predicted"/>
<comment type="function">
    <text evidence="5">Part of the ABC transporter complex HmuTUV involved in hemin import. Responsible for energy coupling to the transport system.</text>
</comment>
<dbReference type="RefSeq" id="WP_119751879.1">
    <property type="nucleotide sequence ID" value="NZ_QZCG01000019.1"/>
</dbReference>
<evidence type="ECO:0000256" key="1">
    <source>
        <dbReference type="ARBA" id="ARBA00022448"/>
    </source>
</evidence>
<dbReference type="InterPro" id="IPR003593">
    <property type="entry name" value="AAA+_ATPase"/>
</dbReference>
<keyword evidence="1" id="KW-0813">Transport</keyword>
<dbReference type="GO" id="GO:0005524">
    <property type="term" value="F:ATP binding"/>
    <property type="evidence" value="ECO:0007669"/>
    <property type="project" value="UniProtKB-KW"/>
</dbReference>
<keyword evidence="3 7" id="KW-0067">ATP-binding</keyword>
<evidence type="ECO:0000259" key="6">
    <source>
        <dbReference type="PROSITE" id="PS50893"/>
    </source>
</evidence>
<name>A0A418SMC7_9RHOB</name>
<feature type="domain" description="ABC transporter" evidence="6">
    <location>
        <begin position="3"/>
        <end position="240"/>
    </location>
</feature>
<dbReference type="PANTHER" id="PTHR42794:SF1">
    <property type="entry name" value="HEMIN IMPORT ATP-BINDING PROTEIN HMUV"/>
    <property type="match status" value="1"/>
</dbReference>
<dbReference type="Proteomes" id="UP000284202">
    <property type="component" value="Unassembled WGS sequence"/>
</dbReference>
<evidence type="ECO:0000256" key="3">
    <source>
        <dbReference type="ARBA" id="ARBA00022840"/>
    </source>
</evidence>
<accession>A0A418SMC7</accession>
<dbReference type="SMART" id="SM00382">
    <property type="entry name" value="AAA"/>
    <property type="match status" value="1"/>
</dbReference>
<dbReference type="SUPFAM" id="SSF52540">
    <property type="entry name" value="P-loop containing nucleoside triphosphate hydrolases"/>
    <property type="match status" value="1"/>
</dbReference>
<dbReference type="InterPro" id="IPR003439">
    <property type="entry name" value="ABC_transporter-like_ATP-bd"/>
</dbReference>
<dbReference type="Pfam" id="PF00005">
    <property type="entry name" value="ABC_tran"/>
    <property type="match status" value="1"/>
</dbReference>
<dbReference type="InterPro" id="IPR027417">
    <property type="entry name" value="P-loop_NTPase"/>
</dbReference>
<dbReference type="NCBIfam" id="NF010068">
    <property type="entry name" value="PRK13548.1"/>
    <property type="match status" value="1"/>
</dbReference>
<sequence>MSLIARDIRLKLGRSQILHGLDLTAQAGRLTAIIGPNGSGKTSLLRALTREYLPDSGSITLNGRDIAGLRPEVLATTRAVLPQHTVLSFPFTAAEIIRIGLTAQVDSGRDRLIEAALAKVGLPGYGGRLYQELSGGEQQRVQLARVLVQVWHPVGRGGPCWLFLDEPVSSLDIAHQISVMELAADYARQGGGVVAVMHDLNLTAMFADHVLLMRDGRSLAEGPPAEVLTDNLLSTAYGCRLRVNHTPPGGVWILPQAVAVGMAERV</sequence>
<dbReference type="PROSITE" id="PS50893">
    <property type="entry name" value="ABC_TRANSPORTER_2"/>
    <property type="match status" value="1"/>
</dbReference>
<dbReference type="EMBL" id="QZCG01000019">
    <property type="protein sequence ID" value="RJE82113.1"/>
    <property type="molecule type" value="Genomic_DNA"/>
</dbReference>
<dbReference type="InterPro" id="IPR017871">
    <property type="entry name" value="ABC_transporter-like_CS"/>
</dbReference>
<evidence type="ECO:0000313" key="8">
    <source>
        <dbReference type="Proteomes" id="UP000284202"/>
    </source>
</evidence>
<dbReference type="Gene3D" id="3.40.50.300">
    <property type="entry name" value="P-loop containing nucleotide triphosphate hydrolases"/>
    <property type="match status" value="1"/>
</dbReference>
<protein>
    <submittedName>
        <fullName evidence="7">Heme ABC transporter ATP-binding protein</fullName>
    </submittedName>
</protein>
<reference evidence="8" key="1">
    <citation type="submission" date="2018-09" db="EMBL/GenBank/DDBJ databases">
        <title>Acidovorax cavernicola nov. sp. isolated from Gruta de las Maravillas (Aracena, Spain).</title>
        <authorList>
            <person name="Jurado V."/>
            <person name="Gutierrez-Patricio S."/>
            <person name="Gonzalez-Pimentel J.L."/>
            <person name="Miller A.Z."/>
            <person name="Laiz L."/>
            <person name="Saiz-Jimenez C."/>
        </authorList>
    </citation>
    <scope>NUCLEOTIDE SEQUENCE [LARGE SCALE GENOMIC DNA]</scope>
    <source>
        <strain evidence="8">1011MAR3C25</strain>
    </source>
</reference>
<dbReference type="CDD" id="cd03214">
    <property type="entry name" value="ABC_Iron-Siderophores_B12_Hemin"/>
    <property type="match status" value="1"/>
</dbReference>
<evidence type="ECO:0000256" key="5">
    <source>
        <dbReference type="ARBA" id="ARBA00037066"/>
    </source>
</evidence>
<evidence type="ECO:0000256" key="4">
    <source>
        <dbReference type="ARBA" id="ARBA00022967"/>
    </source>
</evidence>
<evidence type="ECO:0000313" key="7">
    <source>
        <dbReference type="EMBL" id="RJE82113.1"/>
    </source>
</evidence>
<keyword evidence="8" id="KW-1185">Reference proteome</keyword>
<evidence type="ECO:0000256" key="2">
    <source>
        <dbReference type="ARBA" id="ARBA00022741"/>
    </source>
</evidence>
<dbReference type="PANTHER" id="PTHR42794">
    <property type="entry name" value="HEMIN IMPORT ATP-BINDING PROTEIN HMUV"/>
    <property type="match status" value="1"/>
</dbReference>
<keyword evidence="4" id="KW-1278">Translocase</keyword>
<comment type="caution">
    <text evidence="7">The sequence shown here is derived from an EMBL/GenBank/DDBJ whole genome shotgun (WGS) entry which is preliminary data.</text>
</comment>
<keyword evidence="2" id="KW-0547">Nucleotide-binding</keyword>
<gene>
    <name evidence="7" type="ORF">D3P04_21225</name>
</gene>
<dbReference type="PROSITE" id="PS00211">
    <property type="entry name" value="ABC_TRANSPORTER_1"/>
    <property type="match status" value="1"/>
</dbReference>
<dbReference type="AlphaFoldDB" id="A0A418SMC7"/>